<evidence type="ECO:0000256" key="4">
    <source>
        <dbReference type="ARBA" id="ARBA00022692"/>
    </source>
</evidence>
<evidence type="ECO:0000259" key="15">
    <source>
        <dbReference type="PROSITE" id="PS50262"/>
    </source>
</evidence>
<dbReference type="GO" id="GO:0005886">
    <property type="term" value="C:plasma membrane"/>
    <property type="evidence" value="ECO:0007669"/>
    <property type="project" value="UniProtKB-SubCell"/>
</dbReference>
<evidence type="ECO:0000256" key="10">
    <source>
        <dbReference type="ARBA" id="ARBA00023180"/>
    </source>
</evidence>
<comment type="subcellular location">
    <subcellularLocation>
        <location evidence="1">Cell membrane</location>
        <topology evidence="1">Multi-pass membrane protein</topology>
    </subcellularLocation>
</comment>
<proteinExistence type="inferred from homology"/>
<keyword evidence="6 12" id="KW-0297">G-protein coupled receptor</keyword>
<keyword evidence="10" id="KW-0325">Glycoprotein</keyword>
<dbReference type="PROSITE" id="PS50262">
    <property type="entry name" value="G_PROTEIN_RECEP_F1_2"/>
    <property type="match status" value="1"/>
</dbReference>
<dbReference type="InterPro" id="IPR017452">
    <property type="entry name" value="GPCR_Rhodpsn_7TM"/>
</dbReference>
<evidence type="ECO:0000256" key="9">
    <source>
        <dbReference type="ARBA" id="ARBA00023170"/>
    </source>
</evidence>
<feature type="transmembrane region" description="Helical" evidence="14">
    <location>
        <begin position="246"/>
        <end position="270"/>
    </location>
</feature>
<dbReference type="SMART" id="SM01381">
    <property type="entry name" value="7TM_GPCR_Srsx"/>
    <property type="match status" value="1"/>
</dbReference>
<evidence type="ECO:0000256" key="7">
    <source>
        <dbReference type="ARBA" id="ARBA00023136"/>
    </source>
</evidence>
<feature type="transmembrane region" description="Helical" evidence="14">
    <location>
        <begin position="84"/>
        <end position="108"/>
    </location>
</feature>
<keyword evidence="3" id="KW-1003">Cell membrane</keyword>
<keyword evidence="9 12" id="KW-0675">Receptor</keyword>
<dbReference type="PRINTS" id="PR00663">
    <property type="entry name" value="GALANINR"/>
</dbReference>
<evidence type="ECO:0000256" key="11">
    <source>
        <dbReference type="ARBA" id="ARBA00023224"/>
    </source>
</evidence>
<feature type="transmembrane region" description="Helical" evidence="14">
    <location>
        <begin position="199"/>
        <end position="226"/>
    </location>
</feature>
<comment type="similarity">
    <text evidence="2 12">Belongs to the G-protein coupled receptor 1 family.</text>
</comment>
<keyword evidence="7 14" id="KW-0472">Membrane</keyword>
<keyword evidence="4 12" id="KW-0812">Transmembrane</keyword>
<evidence type="ECO:0000256" key="3">
    <source>
        <dbReference type="ARBA" id="ARBA00022475"/>
    </source>
</evidence>
<sequence>MEAPFLDQSIASRLCNATSSINLSSICDGSPDFLTPPLKEILCSKMSTGNLTNSNQLSRICSGHFDFETSFELSENLQRFVSTVVPILFGITVLVGFIGNTLVVLVVLANQQMRSTTNILIFNLALADLLFIIFCVPFTATDYAVPSWPFGQVWCKIVQYLVIVTAYASVYTLVMMSFDRYLAVVHPITSMSIRTERNTYFAIVVLWALILVMCVPVLFAHGIIVYEHKYDSRAKCLFKELEWDLPAFQISFFATSYVIPLGLICTLYLFMLNRLWTGVGPSGHVSAESRRGKKRVTRLVVVVVAIFAVCWLPIQVILVLKSLGKYDTNSWAKVMAQIVSHVLAYMNSCVNPILYAFLSDNFRKAFRKVILFLRKLLSGQGQDQGQGRGMDYEMTQCTRNMTNRKKPPSTPQTCDTNIENENENENENDIL</sequence>
<organism evidence="16">
    <name type="scientific">Darwinula stevensoni</name>
    <dbReference type="NCBI Taxonomy" id="69355"/>
    <lineage>
        <taxon>Eukaryota</taxon>
        <taxon>Metazoa</taxon>
        <taxon>Ecdysozoa</taxon>
        <taxon>Arthropoda</taxon>
        <taxon>Crustacea</taxon>
        <taxon>Oligostraca</taxon>
        <taxon>Ostracoda</taxon>
        <taxon>Podocopa</taxon>
        <taxon>Podocopida</taxon>
        <taxon>Darwinulocopina</taxon>
        <taxon>Darwinuloidea</taxon>
        <taxon>Darwinulidae</taxon>
        <taxon>Darwinula</taxon>
    </lineage>
</organism>
<evidence type="ECO:0000256" key="14">
    <source>
        <dbReference type="SAM" id="Phobius"/>
    </source>
</evidence>
<reference evidence="16" key="1">
    <citation type="submission" date="2020-11" db="EMBL/GenBank/DDBJ databases">
        <authorList>
            <person name="Tran Van P."/>
        </authorList>
    </citation>
    <scope>NUCLEOTIDE SEQUENCE</scope>
</reference>
<feature type="transmembrane region" description="Helical" evidence="14">
    <location>
        <begin position="120"/>
        <end position="140"/>
    </location>
</feature>
<dbReference type="Pfam" id="PF00001">
    <property type="entry name" value="7tm_1"/>
    <property type="match status" value="1"/>
</dbReference>
<feature type="transmembrane region" description="Helical" evidence="14">
    <location>
        <begin position="338"/>
        <end position="358"/>
    </location>
</feature>
<evidence type="ECO:0000256" key="13">
    <source>
        <dbReference type="SAM" id="MobiDB-lite"/>
    </source>
</evidence>
<dbReference type="PANTHER" id="PTHR45695:SF23">
    <property type="entry name" value="GALANIN-LIKE G-PROTEIN COUPLED RECEPTOR NPR-9"/>
    <property type="match status" value="1"/>
</dbReference>
<dbReference type="OrthoDB" id="2132067at2759"/>
<dbReference type="EMBL" id="CAJPEV010002665">
    <property type="protein sequence ID" value="CAG0897682.1"/>
    <property type="molecule type" value="Genomic_DNA"/>
</dbReference>
<evidence type="ECO:0000256" key="2">
    <source>
        <dbReference type="ARBA" id="ARBA00010663"/>
    </source>
</evidence>
<evidence type="ECO:0000256" key="1">
    <source>
        <dbReference type="ARBA" id="ARBA00004651"/>
    </source>
</evidence>
<feature type="region of interest" description="Disordered" evidence="13">
    <location>
        <begin position="401"/>
        <end position="431"/>
    </location>
</feature>
<feature type="transmembrane region" description="Helical" evidence="14">
    <location>
        <begin position="299"/>
        <end position="318"/>
    </location>
</feature>
<dbReference type="PROSITE" id="PS00237">
    <property type="entry name" value="G_PROTEIN_RECEP_F1_1"/>
    <property type="match status" value="1"/>
</dbReference>
<evidence type="ECO:0000313" key="16">
    <source>
        <dbReference type="EMBL" id="CAD7250125.1"/>
    </source>
</evidence>
<evidence type="ECO:0000256" key="12">
    <source>
        <dbReference type="RuleBase" id="RU000688"/>
    </source>
</evidence>
<keyword evidence="5 14" id="KW-1133">Transmembrane helix</keyword>
<dbReference type="FunFam" id="1.20.1070.10:FF:000255">
    <property type="entry name" value="Allatostatin A receptor"/>
    <property type="match status" value="1"/>
</dbReference>
<dbReference type="EMBL" id="LR902182">
    <property type="protein sequence ID" value="CAD7250125.1"/>
    <property type="molecule type" value="Genomic_DNA"/>
</dbReference>
<feature type="compositionally biased region" description="Acidic residues" evidence="13">
    <location>
        <begin position="418"/>
        <end position="431"/>
    </location>
</feature>
<name>A0A7R9A9W3_9CRUS</name>
<dbReference type="InterPro" id="IPR000276">
    <property type="entry name" value="GPCR_Rhodpsn"/>
</dbReference>
<feature type="transmembrane region" description="Helical" evidence="14">
    <location>
        <begin position="160"/>
        <end position="178"/>
    </location>
</feature>
<dbReference type="GO" id="GO:0004930">
    <property type="term" value="F:G protein-coupled receptor activity"/>
    <property type="evidence" value="ECO:0007669"/>
    <property type="project" value="UniProtKB-KW"/>
</dbReference>
<dbReference type="SUPFAM" id="SSF81321">
    <property type="entry name" value="Family A G protein-coupled receptor-like"/>
    <property type="match status" value="1"/>
</dbReference>
<dbReference type="InterPro" id="IPR000405">
    <property type="entry name" value="Galanin_rcpt"/>
</dbReference>
<evidence type="ECO:0000256" key="8">
    <source>
        <dbReference type="ARBA" id="ARBA00023157"/>
    </source>
</evidence>
<keyword evidence="11 12" id="KW-0807">Transducer</keyword>
<accession>A0A7R9A9W3</accession>
<dbReference type="PANTHER" id="PTHR45695">
    <property type="entry name" value="LEUCOKININ RECEPTOR-RELATED"/>
    <property type="match status" value="1"/>
</dbReference>
<evidence type="ECO:0000256" key="6">
    <source>
        <dbReference type="ARBA" id="ARBA00023040"/>
    </source>
</evidence>
<gene>
    <name evidence="16" type="ORF">DSTB1V02_LOCUS9908</name>
</gene>
<dbReference type="PRINTS" id="PR00237">
    <property type="entry name" value="GPCRRHODOPSN"/>
</dbReference>
<dbReference type="Proteomes" id="UP000677054">
    <property type="component" value="Unassembled WGS sequence"/>
</dbReference>
<evidence type="ECO:0000256" key="5">
    <source>
        <dbReference type="ARBA" id="ARBA00022989"/>
    </source>
</evidence>
<protein>
    <recommendedName>
        <fullName evidence="15">G-protein coupled receptors family 1 profile domain-containing protein</fullName>
    </recommendedName>
</protein>
<keyword evidence="8" id="KW-1015">Disulfide bond</keyword>
<evidence type="ECO:0000313" key="17">
    <source>
        <dbReference type="Proteomes" id="UP000677054"/>
    </source>
</evidence>
<dbReference type="AlphaFoldDB" id="A0A7R9A9W3"/>
<keyword evidence="17" id="KW-1185">Reference proteome</keyword>
<dbReference type="Gene3D" id="1.20.1070.10">
    <property type="entry name" value="Rhodopsin 7-helix transmembrane proteins"/>
    <property type="match status" value="1"/>
</dbReference>
<feature type="domain" description="G-protein coupled receptors family 1 profile" evidence="15">
    <location>
        <begin position="99"/>
        <end position="355"/>
    </location>
</feature>
<dbReference type="CDD" id="cd15096">
    <property type="entry name" value="7tmA_AstA_R_insect"/>
    <property type="match status" value="1"/>
</dbReference>